<keyword evidence="2" id="KW-1185">Reference proteome</keyword>
<dbReference type="EMBL" id="JARAOO010000011">
    <property type="protein sequence ID" value="KAJ7950540.1"/>
    <property type="molecule type" value="Genomic_DNA"/>
</dbReference>
<reference evidence="1" key="1">
    <citation type="journal article" date="2023" name="Science">
        <title>Elucidation of the pathway for biosynthesis of saponin adjuvants from the soapbark tree.</title>
        <authorList>
            <person name="Reed J."/>
            <person name="Orme A."/>
            <person name="El-Demerdash A."/>
            <person name="Owen C."/>
            <person name="Martin L.B.B."/>
            <person name="Misra R.C."/>
            <person name="Kikuchi S."/>
            <person name="Rejzek M."/>
            <person name="Martin A.C."/>
            <person name="Harkess A."/>
            <person name="Leebens-Mack J."/>
            <person name="Louveau T."/>
            <person name="Stephenson M.J."/>
            <person name="Osbourn A."/>
        </authorList>
    </citation>
    <scope>NUCLEOTIDE SEQUENCE</scope>
    <source>
        <strain evidence="1">S10</strain>
    </source>
</reference>
<organism evidence="1 2">
    <name type="scientific">Quillaja saponaria</name>
    <name type="common">Soap bark tree</name>
    <dbReference type="NCBI Taxonomy" id="32244"/>
    <lineage>
        <taxon>Eukaryota</taxon>
        <taxon>Viridiplantae</taxon>
        <taxon>Streptophyta</taxon>
        <taxon>Embryophyta</taxon>
        <taxon>Tracheophyta</taxon>
        <taxon>Spermatophyta</taxon>
        <taxon>Magnoliopsida</taxon>
        <taxon>eudicotyledons</taxon>
        <taxon>Gunneridae</taxon>
        <taxon>Pentapetalae</taxon>
        <taxon>rosids</taxon>
        <taxon>fabids</taxon>
        <taxon>Fabales</taxon>
        <taxon>Quillajaceae</taxon>
        <taxon>Quillaja</taxon>
    </lineage>
</organism>
<protein>
    <submittedName>
        <fullName evidence="1">F-box protein</fullName>
    </submittedName>
</protein>
<evidence type="ECO:0000313" key="2">
    <source>
        <dbReference type="Proteomes" id="UP001163823"/>
    </source>
</evidence>
<name>A0AAD7L2Q9_QUISA</name>
<dbReference type="Proteomes" id="UP001163823">
    <property type="component" value="Chromosome 11"/>
</dbReference>
<accession>A0AAD7L2Q9</accession>
<evidence type="ECO:0000313" key="1">
    <source>
        <dbReference type="EMBL" id="KAJ7950540.1"/>
    </source>
</evidence>
<gene>
    <name evidence="1" type="ORF">O6P43_026722</name>
</gene>
<sequence>MQTPSFVFKNYFCLQEVQLVIRISFNDLDNTWFLKLRKDLAMLSKYLVVVTLDLFLGHVNAKFTRMHLDGSLRPSPHSLNCLKLNRVPSTIDYSAFIEGLLWSCYPKNLLVDLHQQQDQKFIEFLYATLTSRDENPSCCKDIKACICWRHFLDNVKVVTDTSEGIRYGLHRNALDKTAVGEGSYLTFQLEWRERSKLHSSQFDKWPFSTKFRKALCFT</sequence>
<comment type="caution">
    <text evidence="1">The sequence shown here is derived from an EMBL/GenBank/DDBJ whole genome shotgun (WGS) entry which is preliminary data.</text>
</comment>
<dbReference type="KEGG" id="qsa:O6P43_026722"/>
<dbReference type="AlphaFoldDB" id="A0AAD7L2Q9"/>
<proteinExistence type="predicted"/>